<evidence type="ECO:0008006" key="3">
    <source>
        <dbReference type="Google" id="ProtNLM"/>
    </source>
</evidence>
<dbReference type="EMBL" id="KN838690">
    <property type="protein sequence ID" value="KIJ97552.1"/>
    <property type="molecule type" value="Genomic_DNA"/>
</dbReference>
<gene>
    <name evidence="1" type="ORF">K443DRAFT_9821</name>
</gene>
<sequence length="478" mass="54594">MSTYPNIASPFFPDEIAIQTRTSINRCSPISSLPPEILLEVFVLCCEPNYNAIGGVDSHGICPLRLSAVCKAWRDLAWTTSSLWAVIILINPSPHALHLEGILASWIERAGNEPLSIRYEAQSNGLLARLTQETSKWMNVSIFLPSESLPLIKKYKYFPLLQHLSIRIRAESSRPGLLGDYQHNLEDFDIFNTASLPKITRLHVPKYLQCFKSNWMWSQLRTFSASTIGREDLCRILRFAKFLEVFNANSLEPHFSYKRRKVIHSNLRRLVLKEVDSTVLNELLSRPDIRTPNLEDLTIEIYRGNPDSTSPSNFVVSLHQLRRFTMKYDNQYEDPDWVLKWLLNIPSLTELDVSLSARASAKIVFALGNPTSTESKTEYLPLLVNLTITVDRCLVCNLTMKDIAEMLAYRSSGLSPFISRLKSAVIYDAYTHQFTQEDFNTLKTASFGDLALTMVDRKRAYRIRTKHDADLSVKSPER</sequence>
<dbReference type="Gene3D" id="1.20.1280.50">
    <property type="match status" value="1"/>
</dbReference>
<evidence type="ECO:0000313" key="1">
    <source>
        <dbReference type="EMBL" id="KIJ97552.1"/>
    </source>
</evidence>
<proteinExistence type="predicted"/>
<dbReference type="AlphaFoldDB" id="A0A0C9XNH5"/>
<dbReference type="InterPro" id="IPR036047">
    <property type="entry name" value="F-box-like_dom_sf"/>
</dbReference>
<dbReference type="SUPFAM" id="SSF81383">
    <property type="entry name" value="F-box domain"/>
    <property type="match status" value="1"/>
</dbReference>
<dbReference type="Proteomes" id="UP000054477">
    <property type="component" value="Unassembled WGS sequence"/>
</dbReference>
<evidence type="ECO:0000313" key="2">
    <source>
        <dbReference type="Proteomes" id="UP000054477"/>
    </source>
</evidence>
<name>A0A0C9XNH5_9AGAR</name>
<reference evidence="1 2" key="1">
    <citation type="submission" date="2014-04" db="EMBL/GenBank/DDBJ databases">
        <authorList>
            <consortium name="DOE Joint Genome Institute"/>
            <person name="Kuo A."/>
            <person name="Kohler A."/>
            <person name="Nagy L.G."/>
            <person name="Floudas D."/>
            <person name="Copeland A."/>
            <person name="Barry K.W."/>
            <person name="Cichocki N."/>
            <person name="Veneault-Fourrey C."/>
            <person name="LaButti K."/>
            <person name="Lindquist E.A."/>
            <person name="Lipzen A."/>
            <person name="Lundell T."/>
            <person name="Morin E."/>
            <person name="Murat C."/>
            <person name="Sun H."/>
            <person name="Tunlid A."/>
            <person name="Henrissat B."/>
            <person name="Grigoriev I.V."/>
            <person name="Hibbett D.S."/>
            <person name="Martin F."/>
            <person name="Nordberg H.P."/>
            <person name="Cantor M.N."/>
            <person name="Hua S.X."/>
        </authorList>
    </citation>
    <scope>NUCLEOTIDE SEQUENCE [LARGE SCALE GENOMIC DNA]</scope>
    <source>
        <strain evidence="1 2">LaAM-08-1</strain>
    </source>
</reference>
<organism evidence="1 2">
    <name type="scientific">Laccaria amethystina LaAM-08-1</name>
    <dbReference type="NCBI Taxonomy" id="1095629"/>
    <lineage>
        <taxon>Eukaryota</taxon>
        <taxon>Fungi</taxon>
        <taxon>Dikarya</taxon>
        <taxon>Basidiomycota</taxon>
        <taxon>Agaricomycotina</taxon>
        <taxon>Agaricomycetes</taxon>
        <taxon>Agaricomycetidae</taxon>
        <taxon>Agaricales</taxon>
        <taxon>Agaricineae</taxon>
        <taxon>Hydnangiaceae</taxon>
        <taxon>Laccaria</taxon>
    </lineage>
</organism>
<accession>A0A0C9XNH5</accession>
<dbReference type="HOGENOM" id="CLU_538683_0_0_1"/>
<reference evidence="2" key="2">
    <citation type="submission" date="2015-01" db="EMBL/GenBank/DDBJ databases">
        <title>Evolutionary Origins and Diversification of the Mycorrhizal Mutualists.</title>
        <authorList>
            <consortium name="DOE Joint Genome Institute"/>
            <consortium name="Mycorrhizal Genomics Consortium"/>
            <person name="Kohler A."/>
            <person name="Kuo A."/>
            <person name="Nagy L.G."/>
            <person name="Floudas D."/>
            <person name="Copeland A."/>
            <person name="Barry K.W."/>
            <person name="Cichocki N."/>
            <person name="Veneault-Fourrey C."/>
            <person name="LaButti K."/>
            <person name="Lindquist E.A."/>
            <person name="Lipzen A."/>
            <person name="Lundell T."/>
            <person name="Morin E."/>
            <person name="Murat C."/>
            <person name="Riley R."/>
            <person name="Ohm R."/>
            <person name="Sun H."/>
            <person name="Tunlid A."/>
            <person name="Henrissat B."/>
            <person name="Grigoriev I.V."/>
            <person name="Hibbett D.S."/>
            <person name="Martin F."/>
        </authorList>
    </citation>
    <scope>NUCLEOTIDE SEQUENCE [LARGE SCALE GENOMIC DNA]</scope>
    <source>
        <strain evidence="2">LaAM-08-1</strain>
    </source>
</reference>
<keyword evidence="2" id="KW-1185">Reference proteome</keyword>
<dbReference type="OrthoDB" id="3270987at2759"/>
<protein>
    <recommendedName>
        <fullName evidence="3">F-box domain-containing protein</fullName>
    </recommendedName>
</protein>